<proteinExistence type="predicted"/>
<name>A0ABS7BLI2_9SPHN</name>
<evidence type="ECO:0000313" key="3">
    <source>
        <dbReference type="Proteomes" id="UP000759103"/>
    </source>
</evidence>
<dbReference type="RefSeq" id="WP_219747824.1">
    <property type="nucleotide sequence ID" value="NZ_JAHXZN010000001.1"/>
</dbReference>
<keyword evidence="1" id="KW-0472">Membrane</keyword>
<evidence type="ECO:0000256" key="1">
    <source>
        <dbReference type="SAM" id="Phobius"/>
    </source>
</evidence>
<accession>A0ABS7BLI2</accession>
<comment type="caution">
    <text evidence="2">The sequence shown here is derived from an EMBL/GenBank/DDBJ whole genome shotgun (WGS) entry which is preliminary data.</text>
</comment>
<evidence type="ECO:0000313" key="2">
    <source>
        <dbReference type="EMBL" id="MBW6530467.1"/>
    </source>
</evidence>
<keyword evidence="1" id="KW-1133">Transmembrane helix</keyword>
<dbReference type="Proteomes" id="UP000759103">
    <property type="component" value="Unassembled WGS sequence"/>
</dbReference>
<protein>
    <submittedName>
        <fullName evidence="2">Uncharacterized protein</fullName>
    </submittedName>
</protein>
<dbReference type="EMBL" id="JAHXZN010000001">
    <property type="protein sequence ID" value="MBW6530467.1"/>
    <property type="molecule type" value="Genomic_DNA"/>
</dbReference>
<keyword evidence="3" id="KW-1185">Reference proteome</keyword>
<organism evidence="2 3">
    <name type="scientific">Sphingomonas citri</name>
    <dbReference type="NCBI Taxonomy" id="2862499"/>
    <lineage>
        <taxon>Bacteria</taxon>
        <taxon>Pseudomonadati</taxon>
        <taxon>Pseudomonadota</taxon>
        <taxon>Alphaproteobacteria</taxon>
        <taxon>Sphingomonadales</taxon>
        <taxon>Sphingomonadaceae</taxon>
        <taxon>Sphingomonas</taxon>
    </lineage>
</organism>
<reference evidence="2 3" key="1">
    <citation type="submission" date="2021-07" db="EMBL/GenBank/DDBJ databases">
        <title>Sphingomonas sp.</title>
        <authorList>
            <person name="Feng G."/>
            <person name="Li J."/>
            <person name="Pan M."/>
        </authorList>
    </citation>
    <scope>NUCLEOTIDE SEQUENCE [LARGE SCALE GENOMIC DNA]</scope>
    <source>
        <strain evidence="2 3">RRHST34</strain>
    </source>
</reference>
<feature type="transmembrane region" description="Helical" evidence="1">
    <location>
        <begin position="20"/>
        <end position="41"/>
    </location>
</feature>
<sequence length="48" mass="5272">MIITIWYEAVAAESDWEGHGALALAVVAFVWMILAVIAGLLSRWIARS</sequence>
<keyword evidence="1" id="KW-0812">Transmembrane</keyword>
<gene>
    <name evidence="2" type="ORF">KZ820_06940</name>
</gene>